<dbReference type="InterPro" id="IPR010221">
    <property type="entry name" value="VCBS_dom"/>
</dbReference>
<evidence type="ECO:0000313" key="2">
    <source>
        <dbReference type="EMBL" id="TNM61738.1"/>
    </source>
</evidence>
<dbReference type="GO" id="GO:0016020">
    <property type="term" value="C:membrane"/>
    <property type="evidence" value="ECO:0007669"/>
    <property type="project" value="InterPro"/>
</dbReference>
<dbReference type="NCBIfam" id="NF012211">
    <property type="entry name" value="tand_rpt_95"/>
    <property type="match status" value="2"/>
</dbReference>
<dbReference type="Proteomes" id="UP000311605">
    <property type="component" value="Unassembled WGS sequence"/>
</dbReference>
<dbReference type="SUPFAM" id="SSF49313">
    <property type="entry name" value="Cadherin-like"/>
    <property type="match status" value="1"/>
</dbReference>
<dbReference type="AlphaFoldDB" id="A0A5C4XED6"/>
<feature type="compositionally biased region" description="Low complexity" evidence="1">
    <location>
        <begin position="314"/>
        <end position="325"/>
    </location>
</feature>
<reference evidence="2 3" key="1">
    <citation type="submission" date="2019-06" db="EMBL/GenBank/DDBJ databases">
        <title>The draft genome of Rhizobium smilacinae PTYR-5.</title>
        <authorList>
            <person name="Liu L."/>
            <person name="Li L."/>
            <person name="Zhang X."/>
        </authorList>
    </citation>
    <scope>NUCLEOTIDE SEQUENCE [LARGE SCALE GENOMIC DNA]</scope>
    <source>
        <strain evidence="2 3">PTYR-5</strain>
    </source>
</reference>
<comment type="caution">
    <text evidence="2">The sequence shown here is derived from an EMBL/GenBank/DDBJ whole genome shotgun (WGS) entry which is preliminary data.</text>
</comment>
<name>A0A5C4XED6_9HYPH</name>
<feature type="region of interest" description="Disordered" evidence="1">
    <location>
        <begin position="284"/>
        <end position="325"/>
    </location>
</feature>
<dbReference type="OrthoDB" id="5593939at2"/>
<dbReference type="EMBL" id="VDMN01000005">
    <property type="protein sequence ID" value="TNM61738.1"/>
    <property type="molecule type" value="Genomic_DNA"/>
</dbReference>
<keyword evidence="3" id="KW-1185">Reference proteome</keyword>
<feature type="region of interest" description="Disordered" evidence="1">
    <location>
        <begin position="193"/>
        <end position="220"/>
    </location>
</feature>
<sequence>MIAVQRRIDAIGQYVALDHPCLERSCHHFGTGRVERIGIEKSPDLRPFGDRNRIRHRHIDAKLHAVGIGHFHDPLAGRHRPADPVGDGQATSTYTVTVSIGAPNRPPVGSDANVTAFEDTPFNGRLPVATDADGDTLTYGLGAPAVHGMVTVNSDGTYTYVPALNFNGTDTFTYTVSDGRSISTYTITITVDPVNDPPSSSDTSISVTEGTSVSGNLPPATDPEGQPISYGLGNGPQHGTVTINPDGTYTYIPSVGYNGTDSFTFTISDGTNTATYTVAITVDPVEGPDEPRPPLEVDPASPVTAEPTDPWQPPSVSDSISAGSSSPISSIMDNLNGIADLTAQGPIVNVVNSIRSLNGIGYLPEEGAVIYAARQMDEWVESGRIIDDLTAGFFKGGSNIHLAREGAESTWFQIDTMVYKDYLYIMPSSDGDVENASFGVTLADGRPLPDWLKPTRQGLVIGRPPAGLEFIDLRIHGNSSDGVISDTIRIDLNTGAILDHVSDRRSDLGPGLFSDHLLAAADLPGDDVSMLGHALQRWSELPDR</sequence>
<protein>
    <submittedName>
        <fullName evidence="2">Tandem-95 repeat protein</fullName>
    </submittedName>
</protein>
<feature type="compositionally biased region" description="Polar residues" evidence="1">
    <location>
        <begin position="197"/>
        <end position="215"/>
    </location>
</feature>
<accession>A0A5C4XED6</accession>
<evidence type="ECO:0000313" key="3">
    <source>
        <dbReference type="Proteomes" id="UP000311605"/>
    </source>
</evidence>
<dbReference type="GO" id="GO:0005509">
    <property type="term" value="F:calcium ion binding"/>
    <property type="evidence" value="ECO:0007669"/>
    <property type="project" value="InterPro"/>
</dbReference>
<proteinExistence type="predicted"/>
<dbReference type="InterPro" id="IPR015919">
    <property type="entry name" value="Cadherin-like_sf"/>
</dbReference>
<dbReference type="Pfam" id="PF17963">
    <property type="entry name" value="Big_9"/>
    <property type="match status" value="2"/>
</dbReference>
<evidence type="ECO:0000256" key="1">
    <source>
        <dbReference type="SAM" id="MobiDB-lite"/>
    </source>
</evidence>
<organism evidence="2 3">
    <name type="scientific">Aliirhizobium smilacinae</name>
    <dbReference type="NCBI Taxonomy" id="1395944"/>
    <lineage>
        <taxon>Bacteria</taxon>
        <taxon>Pseudomonadati</taxon>
        <taxon>Pseudomonadota</taxon>
        <taxon>Alphaproteobacteria</taxon>
        <taxon>Hyphomicrobiales</taxon>
        <taxon>Rhizobiaceae</taxon>
        <taxon>Aliirhizobium</taxon>
    </lineage>
</organism>
<dbReference type="NCBIfam" id="TIGR01965">
    <property type="entry name" value="VCBS_repeat"/>
    <property type="match status" value="1"/>
</dbReference>
<gene>
    <name evidence="2" type="ORF">FHP24_21000</name>
</gene>
<dbReference type="Gene3D" id="2.60.40.3440">
    <property type="match status" value="2"/>
</dbReference>